<organism evidence="1 2">
    <name type="scientific">Letharia columbiana</name>
    <dbReference type="NCBI Taxonomy" id="112416"/>
    <lineage>
        <taxon>Eukaryota</taxon>
        <taxon>Fungi</taxon>
        <taxon>Dikarya</taxon>
        <taxon>Ascomycota</taxon>
        <taxon>Pezizomycotina</taxon>
        <taxon>Lecanoromycetes</taxon>
        <taxon>OSLEUM clade</taxon>
        <taxon>Lecanoromycetidae</taxon>
        <taxon>Lecanorales</taxon>
        <taxon>Lecanorineae</taxon>
        <taxon>Parmeliaceae</taxon>
        <taxon>Letharia</taxon>
    </lineage>
</organism>
<evidence type="ECO:0000313" key="1">
    <source>
        <dbReference type="EMBL" id="KAF6231053.1"/>
    </source>
</evidence>
<dbReference type="RefSeq" id="XP_037160486.1">
    <property type="nucleotide sequence ID" value="XM_037312638.1"/>
</dbReference>
<sequence length="166" mass="18239">MIISQPRYNASSLTFQLNTSARVDELPRNWNSPSSPDSLEQTCPIYAAAEDDIYTSVFSRIWIQYLNNESVSPITVSSMIGFNPAQVNQPWRTLACTFQNTTYSLNVIFENGISSINTTMISSAPMSIVGPIDLTEPTEAQYLDPATALFSSLAGSIYGETSENSM</sequence>
<name>A0A8H6FM53_9LECA</name>
<comment type="caution">
    <text evidence="1">The sequence shown here is derived from an EMBL/GenBank/DDBJ whole genome shotgun (WGS) entry which is preliminary data.</text>
</comment>
<dbReference type="Proteomes" id="UP000578531">
    <property type="component" value="Unassembled WGS sequence"/>
</dbReference>
<accession>A0A8H6FM53</accession>
<protein>
    <submittedName>
        <fullName evidence="1">Uncharacterized protein</fullName>
    </submittedName>
</protein>
<evidence type="ECO:0000313" key="2">
    <source>
        <dbReference type="Proteomes" id="UP000578531"/>
    </source>
</evidence>
<dbReference type="GeneID" id="59292399"/>
<keyword evidence="2" id="KW-1185">Reference proteome</keyword>
<proteinExistence type="predicted"/>
<reference evidence="1 2" key="1">
    <citation type="journal article" date="2020" name="Genomics">
        <title>Complete, high-quality genomes from long-read metagenomic sequencing of two wolf lichen thalli reveals enigmatic genome architecture.</title>
        <authorList>
            <person name="McKenzie S.K."/>
            <person name="Walston R.F."/>
            <person name="Allen J.L."/>
        </authorList>
    </citation>
    <scope>NUCLEOTIDE SEQUENCE [LARGE SCALE GENOMIC DNA]</scope>
    <source>
        <strain evidence="1">WasteWater2</strain>
    </source>
</reference>
<gene>
    <name evidence="1" type="ORF">HO173_010753</name>
</gene>
<dbReference type="EMBL" id="JACCJC010000061">
    <property type="protein sequence ID" value="KAF6231053.1"/>
    <property type="molecule type" value="Genomic_DNA"/>
</dbReference>
<dbReference type="AlphaFoldDB" id="A0A8H6FM53"/>